<dbReference type="EMBL" id="CP047897">
    <property type="protein sequence ID" value="QHL89229.1"/>
    <property type="molecule type" value="Genomic_DNA"/>
</dbReference>
<dbReference type="Proteomes" id="UP000464214">
    <property type="component" value="Chromosome"/>
</dbReference>
<accession>A0A6P1P464</accession>
<evidence type="ECO:0000256" key="2">
    <source>
        <dbReference type="SAM" id="Coils"/>
    </source>
</evidence>
<keyword evidence="2" id="KW-0175">Coiled coil</keyword>
<sequence>MNILKRIFKIGQAEAHSAVDQLENPIKLTEQGIRDMKEDLDKSLRALAEVKAMAIRSSNDVENYKAKAQDYESKAVQLLQRAHRGELSATEADRLAGEALVKKEENTALSANAQEDQLKFEKSVAQMDANIKTLRSTISKWENELRVLKSRVTVSNATKTINKQLAQIDSSGTVALLERMKEKVAVEEALAESYGEIANESRSIDQEIEKALETSSAQKSAKEVEALKAKLGFTTSPETPAE</sequence>
<dbReference type="RefSeq" id="WP_160694384.1">
    <property type="nucleotide sequence ID" value="NZ_CP047897.1"/>
</dbReference>
<dbReference type="Pfam" id="PF04012">
    <property type="entry name" value="PspA_IM30"/>
    <property type="match status" value="1"/>
</dbReference>
<gene>
    <name evidence="3" type="ORF">GU926_18045</name>
</gene>
<organism evidence="3 4">
    <name type="scientific">Nibribacter ruber</name>
    <dbReference type="NCBI Taxonomy" id="2698458"/>
    <lineage>
        <taxon>Bacteria</taxon>
        <taxon>Pseudomonadati</taxon>
        <taxon>Bacteroidota</taxon>
        <taxon>Cytophagia</taxon>
        <taxon>Cytophagales</taxon>
        <taxon>Hymenobacteraceae</taxon>
        <taxon>Nibribacter</taxon>
    </lineage>
</organism>
<dbReference type="PANTHER" id="PTHR31088:SF6">
    <property type="entry name" value="PHAGE SHOCK PROTEIN A"/>
    <property type="match status" value="1"/>
</dbReference>
<dbReference type="AlphaFoldDB" id="A0A6P1P464"/>
<dbReference type="InterPro" id="IPR007157">
    <property type="entry name" value="PspA_VIPP1"/>
</dbReference>
<dbReference type="KEGG" id="nib:GU926_18045"/>
<comment type="similarity">
    <text evidence="1">Belongs to the PspA/Vipp/IM30 family.</text>
</comment>
<proteinExistence type="inferred from homology"/>
<feature type="coiled-coil region" evidence="2">
    <location>
        <begin position="124"/>
        <end position="151"/>
    </location>
</feature>
<name>A0A6P1P464_9BACT</name>
<protein>
    <submittedName>
        <fullName evidence="3">PspA/IM30 family protein</fullName>
    </submittedName>
</protein>
<keyword evidence="4" id="KW-1185">Reference proteome</keyword>
<evidence type="ECO:0000313" key="4">
    <source>
        <dbReference type="Proteomes" id="UP000464214"/>
    </source>
</evidence>
<reference evidence="3 4" key="1">
    <citation type="submission" date="2020-01" db="EMBL/GenBank/DDBJ databases">
        <authorList>
            <person name="Kim M."/>
        </authorList>
    </citation>
    <scope>NUCLEOTIDE SEQUENCE [LARGE SCALE GENOMIC DNA]</scope>
    <source>
        <strain evidence="3 4">BT10</strain>
    </source>
</reference>
<evidence type="ECO:0000256" key="1">
    <source>
        <dbReference type="ARBA" id="ARBA00043985"/>
    </source>
</evidence>
<feature type="coiled-coil region" evidence="2">
    <location>
        <begin position="33"/>
        <end position="81"/>
    </location>
</feature>
<dbReference type="PANTHER" id="PTHR31088">
    <property type="entry name" value="MEMBRANE-ASSOCIATED PROTEIN VIPP1, CHLOROPLASTIC"/>
    <property type="match status" value="1"/>
</dbReference>
<evidence type="ECO:0000313" key="3">
    <source>
        <dbReference type="EMBL" id="QHL89229.1"/>
    </source>
</evidence>